<reference evidence="3" key="1">
    <citation type="submission" date="2013-11" db="EMBL/GenBank/DDBJ databases">
        <title>Genome sequence of the fusiform rust pathogen reveals effectors for host alternation and coevolution with pine.</title>
        <authorList>
            <consortium name="DOE Joint Genome Institute"/>
            <person name="Smith K."/>
            <person name="Pendleton A."/>
            <person name="Kubisiak T."/>
            <person name="Anderson C."/>
            <person name="Salamov A."/>
            <person name="Aerts A."/>
            <person name="Riley R."/>
            <person name="Clum A."/>
            <person name="Lindquist E."/>
            <person name="Ence D."/>
            <person name="Campbell M."/>
            <person name="Kronenberg Z."/>
            <person name="Feau N."/>
            <person name="Dhillon B."/>
            <person name="Hamelin R."/>
            <person name="Burleigh J."/>
            <person name="Smith J."/>
            <person name="Yandell M."/>
            <person name="Nelson C."/>
            <person name="Grigoriev I."/>
            <person name="Davis J."/>
        </authorList>
    </citation>
    <scope>NUCLEOTIDE SEQUENCE</scope>
    <source>
        <strain evidence="3">G11</strain>
    </source>
</reference>
<feature type="region of interest" description="Disordered" evidence="1">
    <location>
        <begin position="187"/>
        <end position="219"/>
    </location>
</feature>
<dbReference type="EMBL" id="MU167262">
    <property type="protein sequence ID" value="KAG0146317.1"/>
    <property type="molecule type" value="Genomic_DNA"/>
</dbReference>
<dbReference type="InterPro" id="IPR025187">
    <property type="entry name" value="DUF4112"/>
</dbReference>
<accession>A0A9P6TBI9</accession>
<dbReference type="Proteomes" id="UP000886653">
    <property type="component" value="Unassembled WGS sequence"/>
</dbReference>
<keyword evidence="2" id="KW-0472">Membrane</keyword>
<feature type="compositionally biased region" description="Polar residues" evidence="1">
    <location>
        <begin position="208"/>
        <end position="219"/>
    </location>
</feature>
<dbReference type="PANTHER" id="PTHR35519">
    <property type="entry name" value="MEMBRANE PROTEINS"/>
    <property type="match status" value="1"/>
</dbReference>
<sequence>MTEYLAKKVGRSLFASHAAVLEPRDPQYEITTDPKTGKQTRKKRDVPPGLSKKEERILRKIRKRANRLDKGFSICGFRFGWTAIIGLVPVLGDVVDASLSYILVIRPARKCELPPLLVERMLLNQAVATTIGLVPVVGDLLMAVWKVNSRNAALFEDFLIARGKANLEPTTIGATVTAGETSRLLDKSKKPGYIDGKTGERAGKTSGLDITSDPQAGPSTLVSNNVVGNGMVSVDPNLVVPSKSVETSPSRGWFSRRKGGKNT</sequence>
<feature type="region of interest" description="Disordered" evidence="1">
    <location>
        <begin position="241"/>
        <end position="263"/>
    </location>
</feature>
<organism evidence="3 4">
    <name type="scientific">Cronartium quercuum f. sp. fusiforme G11</name>
    <dbReference type="NCBI Taxonomy" id="708437"/>
    <lineage>
        <taxon>Eukaryota</taxon>
        <taxon>Fungi</taxon>
        <taxon>Dikarya</taxon>
        <taxon>Basidiomycota</taxon>
        <taxon>Pucciniomycotina</taxon>
        <taxon>Pucciniomycetes</taxon>
        <taxon>Pucciniales</taxon>
        <taxon>Coleosporiaceae</taxon>
        <taxon>Cronartium</taxon>
    </lineage>
</organism>
<gene>
    <name evidence="3" type="ORF">CROQUDRAFT_657471</name>
</gene>
<name>A0A9P6TBI9_9BASI</name>
<evidence type="ECO:0000313" key="4">
    <source>
        <dbReference type="Proteomes" id="UP000886653"/>
    </source>
</evidence>
<keyword evidence="2" id="KW-1133">Transmembrane helix</keyword>
<feature type="transmembrane region" description="Helical" evidence="2">
    <location>
        <begin position="122"/>
        <end position="145"/>
    </location>
</feature>
<evidence type="ECO:0000313" key="3">
    <source>
        <dbReference type="EMBL" id="KAG0146317.1"/>
    </source>
</evidence>
<feature type="compositionally biased region" description="Basic residues" evidence="1">
    <location>
        <begin position="254"/>
        <end position="263"/>
    </location>
</feature>
<feature type="transmembrane region" description="Helical" evidence="2">
    <location>
        <begin position="71"/>
        <end position="91"/>
    </location>
</feature>
<protein>
    <submittedName>
        <fullName evidence="3">Uncharacterized protein</fullName>
    </submittedName>
</protein>
<evidence type="ECO:0000256" key="1">
    <source>
        <dbReference type="SAM" id="MobiDB-lite"/>
    </source>
</evidence>
<dbReference type="PANTHER" id="PTHR35519:SF2">
    <property type="entry name" value="PH DOMAIN PROTEIN"/>
    <property type="match status" value="1"/>
</dbReference>
<dbReference type="OrthoDB" id="2103474at2759"/>
<feature type="region of interest" description="Disordered" evidence="1">
    <location>
        <begin position="25"/>
        <end position="50"/>
    </location>
</feature>
<dbReference type="AlphaFoldDB" id="A0A9P6TBI9"/>
<comment type="caution">
    <text evidence="3">The sequence shown here is derived from an EMBL/GenBank/DDBJ whole genome shotgun (WGS) entry which is preliminary data.</text>
</comment>
<keyword evidence="4" id="KW-1185">Reference proteome</keyword>
<dbReference type="Pfam" id="PF13430">
    <property type="entry name" value="DUF4112"/>
    <property type="match status" value="1"/>
</dbReference>
<evidence type="ECO:0000256" key="2">
    <source>
        <dbReference type="SAM" id="Phobius"/>
    </source>
</evidence>
<proteinExistence type="predicted"/>
<keyword evidence="2" id="KW-0812">Transmembrane</keyword>